<gene>
    <name evidence="1" type="ORF">FA13DRAFT_1910292</name>
</gene>
<organism evidence="1 2">
    <name type="scientific">Coprinellus micaceus</name>
    <name type="common">Glistening ink-cap mushroom</name>
    <name type="synonym">Coprinus micaceus</name>
    <dbReference type="NCBI Taxonomy" id="71717"/>
    <lineage>
        <taxon>Eukaryota</taxon>
        <taxon>Fungi</taxon>
        <taxon>Dikarya</taxon>
        <taxon>Basidiomycota</taxon>
        <taxon>Agaricomycotina</taxon>
        <taxon>Agaricomycetes</taxon>
        <taxon>Agaricomycetidae</taxon>
        <taxon>Agaricales</taxon>
        <taxon>Agaricineae</taxon>
        <taxon>Psathyrellaceae</taxon>
        <taxon>Coprinellus</taxon>
    </lineage>
</organism>
<name>A0A4Y7TMB0_COPMI</name>
<dbReference type="STRING" id="71717.A0A4Y7TMB0"/>
<dbReference type="AlphaFoldDB" id="A0A4Y7TMB0"/>
<proteinExistence type="predicted"/>
<evidence type="ECO:0000313" key="1">
    <source>
        <dbReference type="EMBL" id="TEB35323.1"/>
    </source>
</evidence>
<accession>A0A4Y7TMB0</accession>
<reference evidence="1 2" key="1">
    <citation type="journal article" date="2019" name="Nat. Ecol. Evol.">
        <title>Megaphylogeny resolves global patterns of mushroom evolution.</title>
        <authorList>
            <person name="Varga T."/>
            <person name="Krizsan K."/>
            <person name="Foldi C."/>
            <person name="Dima B."/>
            <person name="Sanchez-Garcia M."/>
            <person name="Sanchez-Ramirez S."/>
            <person name="Szollosi G.J."/>
            <person name="Szarkandi J.G."/>
            <person name="Papp V."/>
            <person name="Albert L."/>
            <person name="Andreopoulos W."/>
            <person name="Angelini C."/>
            <person name="Antonin V."/>
            <person name="Barry K.W."/>
            <person name="Bougher N.L."/>
            <person name="Buchanan P."/>
            <person name="Buyck B."/>
            <person name="Bense V."/>
            <person name="Catcheside P."/>
            <person name="Chovatia M."/>
            <person name="Cooper J."/>
            <person name="Damon W."/>
            <person name="Desjardin D."/>
            <person name="Finy P."/>
            <person name="Geml J."/>
            <person name="Haridas S."/>
            <person name="Hughes K."/>
            <person name="Justo A."/>
            <person name="Karasinski D."/>
            <person name="Kautmanova I."/>
            <person name="Kiss B."/>
            <person name="Kocsube S."/>
            <person name="Kotiranta H."/>
            <person name="LaButti K.M."/>
            <person name="Lechner B.E."/>
            <person name="Liimatainen K."/>
            <person name="Lipzen A."/>
            <person name="Lukacs Z."/>
            <person name="Mihaltcheva S."/>
            <person name="Morgado L.N."/>
            <person name="Niskanen T."/>
            <person name="Noordeloos M.E."/>
            <person name="Ohm R.A."/>
            <person name="Ortiz-Santana B."/>
            <person name="Ovrebo C."/>
            <person name="Racz N."/>
            <person name="Riley R."/>
            <person name="Savchenko A."/>
            <person name="Shiryaev A."/>
            <person name="Soop K."/>
            <person name="Spirin V."/>
            <person name="Szebenyi C."/>
            <person name="Tomsovsky M."/>
            <person name="Tulloss R.E."/>
            <person name="Uehling J."/>
            <person name="Grigoriev I.V."/>
            <person name="Vagvolgyi C."/>
            <person name="Papp T."/>
            <person name="Martin F.M."/>
            <person name="Miettinen O."/>
            <person name="Hibbett D.S."/>
            <person name="Nagy L.G."/>
        </authorList>
    </citation>
    <scope>NUCLEOTIDE SEQUENCE [LARGE SCALE GENOMIC DNA]</scope>
    <source>
        <strain evidence="1 2">FP101781</strain>
    </source>
</reference>
<keyword evidence="2" id="KW-1185">Reference proteome</keyword>
<protein>
    <submittedName>
        <fullName evidence="1">Uncharacterized protein</fullName>
    </submittedName>
</protein>
<dbReference type="EMBL" id="QPFP01000007">
    <property type="protein sequence ID" value="TEB35323.1"/>
    <property type="molecule type" value="Genomic_DNA"/>
</dbReference>
<evidence type="ECO:0000313" key="2">
    <source>
        <dbReference type="Proteomes" id="UP000298030"/>
    </source>
</evidence>
<comment type="caution">
    <text evidence="1">The sequence shown here is derived from an EMBL/GenBank/DDBJ whole genome shotgun (WGS) entry which is preliminary data.</text>
</comment>
<sequence length="415" mass="46930">MHLTVLNITDVLMKLFRGTLDLGPGDNKSRWGWAVLMEDKVWKQHGQLVEDFKEFLSSSIDRPPRNPAKKINSGYKAKEFLTYVYGMLPALLYNVLLEPYYSNFCDLVWGVRILTQRSISREELQSAHKALINFVIGFETIYVQREGSRIHFICQCIHNLIHPSPETVRTGPQSLLSQWVMERTIGNLAQVNTIIALLDLDPTPPPPRGSTQYGKGLYLLHPTGPVTKMKKAEAEAFLEYALQQDPTFNIPDDGVTFAKKGCLRLPNQQIGRTAWKEKAKLADAALRVSQMVKIVEEYSDEEGNITKDSKIAEVEYFFEGWINGKKEGLAMVSLCDDPDHEILSHSKNVLWVTQYTSGENLYVVSIASIKSIVSLLPFEKIPGTMFLFKDLGLDVSYLNSVSFVQGEDGEEFEDE</sequence>
<dbReference type="OrthoDB" id="2669721at2759"/>
<dbReference type="Proteomes" id="UP000298030">
    <property type="component" value="Unassembled WGS sequence"/>
</dbReference>